<dbReference type="EMBL" id="JAUCMV010000004">
    <property type="protein sequence ID" value="KAK0400729.1"/>
    <property type="molecule type" value="Genomic_DNA"/>
</dbReference>
<keyword evidence="2" id="KW-1185">Reference proteome</keyword>
<evidence type="ECO:0000313" key="1">
    <source>
        <dbReference type="EMBL" id="KAK0400729.1"/>
    </source>
</evidence>
<dbReference type="AlphaFoldDB" id="A0AA39LKT3"/>
<dbReference type="Proteomes" id="UP001175271">
    <property type="component" value="Unassembled WGS sequence"/>
</dbReference>
<proteinExistence type="predicted"/>
<reference evidence="1" key="1">
    <citation type="submission" date="2023-06" db="EMBL/GenBank/DDBJ databases">
        <title>Genomic analysis of the entomopathogenic nematode Steinernema hermaphroditum.</title>
        <authorList>
            <person name="Schwarz E.M."/>
            <person name="Heppert J.K."/>
            <person name="Baniya A."/>
            <person name="Schwartz H.T."/>
            <person name="Tan C.-H."/>
            <person name="Antoshechkin I."/>
            <person name="Sternberg P.W."/>
            <person name="Goodrich-Blair H."/>
            <person name="Dillman A.R."/>
        </authorList>
    </citation>
    <scope>NUCLEOTIDE SEQUENCE</scope>
    <source>
        <strain evidence="1">PS9179</strain>
        <tissue evidence="1">Whole animal</tissue>
    </source>
</reference>
<comment type="caution">
    <text evidence="1">The sequence shown here is derived from an EMBL/GenBank/DDBJ whole genome shotgun (WGS) entry which is preliminary data.</text>
</comment>
<gene>
    <name evidence="1" type="ORF">QR680_015422</name>
</gene>
<evidence type="ECO:0000313" key="2">
    <source>
        <dbReference type="Proteomes" id="UP001175271"/>
    </source>
</evidence>
<accession>A0AA39LKT3</accession>
<protein>
    <submittedName>
        <fullName evidence="1">Uncharacterized protein</fullName>
    </submittedName>
</protein>
<organism evidence="1 2">
    <name type="scientific">Steinernema hermaphroditum</name>
    <dbReference type="NCBI Taxonomy" id="289476"/>
    <lineage>
        <taxon>Eukaryota</taxon>
        <taxon>Metazoa</taxon>
        <taxon>Ecdysozoa</taxon>
        <taxon>Nematoda</taxon>
        <taxon>Chromadorea</taxon>
        <taxon>Rhabditida</taxon>
        <taxon>Tylenchina</taxon>
        <taxon>Panagrolaimomorpha</taxon>
        <taxon>Strongyloidoidea</taxon>
        <taxon>Steinernematidae</taxon>
        <taxon>Steinernema</taxon>
    </lineage>
</organism>
<name>A0AA39LKT3_9BILA</name>
<sequence length="124" mass="13766">MEMNGQYVGETWGALHKYYKKNVKGRKPQTGDGADASAKIHWKFSEDLAFLDESRSAIERPRLLLSQGSVSSYEYASHIDATNEGIGDDPLDFEGPSSPQIGWNSSLPTVVQRTSCRVLKICRS</sequence>